<keyword evidence="1" id="KW-0812">Transmembrane</keyword>
<dbReference type="EMBL" id="WJIF01000004">
    <property type="protein sequence ID" value="MRG60018.1"/>
    <property type="molecule type" value="Genomic_DNA"/>
</dbReference>
<feature type="transmembrane region" description="Helical" evidence="1">
    <location>
        <begin position="38"/>
        <end position="59"/>
    </location>
</feature>
<protein>
    <submittedName>
        <fullName evidence="2">Uncharacterized protein</fullName>
    </submittedName>
</protein>
<proteinExistence type="predicted"/>
<keyword evidence="3" id="KW-1185">Reference proteome</keyword>
<keyword evidence="1" id="KW-0472">Membrane</keyword>
<comment type="caution">
    <text evidence="2">The sequence shown here is derived from an EMBL/GenBank/DDBJ whole genome shotgun (WGS) entry which is preliminary data.</text>
</comment>
<reference evidence="2 3" key="1">
    <citation type="submission" date="2019-10" db="EMBL/GenBank/DDBJ databases">
        <authorList>
            <person name="Nie G."/>
            <person name="Ming H."/>
            <person name="Yi B."/>
        </authorList>
    </citation>
    <scope>NUCLEOTIDE SEQUENCE [LARGE SCALE GENOMIC DNA]</scope>
    <source>
        <strain evidence="2 3">CFH 90414</strain>
    </source>
</reference>
<dbReference type="AlphaFoldDB" id="A0A6I2FGD7"/>
<keyword evidence="1" id="KW-1133">Transmembrane helix</keyword>
<accession>A0A6I2FGD7</accession>
<organism evidence="2 3">
    <name type="scientific">Agromyces agglutinans</name>
    <dbReference type="NCBI Taxonomy" id="2662258"/>
    <lineage>
        <taxon>Bacteria</taxon>
        <taxon>Bacillati</taxon>
        <taxon>Actinomycetota</taxon>
        <taxon>Actinomycetes</taxon>
        <taxon>Micrococcales</taxon>
        <taxon>Microbacteriaceae</taxon>
        <taxon>Agromyces</taxon>
    </lineage>
</organism>
<feature type="transmembrane region" description="Helical" evidence="1">
    <location>
        <begin position="71"/>
        <end position="93"/>
    </location>
</feature>
<gene>
    <name evidence="2" type="ORF">GE115_09070</name>
</gene>
<sequence length="181" mass="20247">MLTDYLRDQAFAIAWLALMAAGWFGWSQEDPKPRLRPVWGAGSVLGFLLAGAFGVVVWRNWATPTALDGRYWVFGVIVLAEAVLIGGGCLLLARRKQTRWYGWWIGLCVALHFIPLAWIFEDWSYLLLSLVQVAGLIAMLPALRRAEYATSRWACPWVAGTFLLYAAVSAGLFLSEYGYPL</sequence>
<evidence type="ECO:0000256" key="1">
    <source>
        <dbReference type="SAM" id="Phobius"/>
    </source>
</evidence>
<evidence type="ECO:0000313" key="2">
    <source>
        <dbReference type="EMBL" id="MRG60018.1"/>
    </source>
</evidence>
<dbReference type="Proteomes" id="UP000431080">
    <property type="component" value="Unassembled WGS sequence"/>
</dbReference>
<dbReference type="RefSeq" id="WP_153684483.1">
    <property type="nucleotide sequence ID" value="NZ_WJIF01000004.1"/>
</dbReference>
<feature type="transmembrane region" description="Helical" evidence="1">
    <location>
        <begin position="100"/>
        <end position="119"/>
    </location>
</feature>
<feature type="transmembrane region" description="Helical" evidence="1">
    <location>
        <begin position="125"/>
        <end position="143"/>
    </location>
</feature>
<evidence type="ECO:0000313" key="3">
    <source>
        <dbReference type="Proteomes" id="UP000431080"/>
    </source>
</evidence>
<name>A0A6I2FGD7_9MICO</name>
<feature type="transmembrane region" description="Helical" evidence="1">
    <location>
        <begin position="6"/>
        <end position="26"/>
    </location>
</feature>
<feature type="transmembrane region" description="Helical" evidence="1">
    <location>
        <begin position="155"/>
        <end position="174"/>
    </location>
</feature>